<dbReference type="InParanoid" id="A0A7L9FHN5"/>
<reference evidence="1 2" key="1">
    <citation type="submission" date="2020-10" db="EMBL/GenBank/DDBJ databases">
        <title>Thermofilum lucidum 3507LT sp. nov. a novel member of Thermofilaceae family isolated from Chile hot spring, and proposal of description order Thermofilales.</title>
        <authorList>
            <person name="Zayulina K.S."/>
            <person name="Elcheninov A.G."/>
            <person name="Toshchakov S.V."/>
            <person name="Kublanov I.V."/>
        </authorList>
    </citation>
    <scope>NUCLEOTIDE SEQUENCE [LARGE SCALE GENOMIC DNA]</scope>
    <source>
        <strain evidence="1 2">3507LT</strain>
    </source>
</reference>
<dbReference type="RefSeq" id="WP_192818844.1">
    <property type="nucleotide sequence ID" value="NZ_CP062310.1"/>
</dbReference>
<dbReference type="SUPFAM" id="SSF52980">
    <property type="entry name" value="Restriction endonuclease-like"/>
    <property type="match status" value="1"/>
</dbReference>
<name>A0A7L9FHN5_9CREN</name>
<organism evidence="1 2">
    <name type="scientific">Infirmifilum lucidum</name>
    <dbReference type="NCBI Taxonomy" id="2776706"/>
    <lineage>
        <taxon>Archaea</taxon>
        <taxon>Thermoproteota</taxon>
        <taxon>Thermoprotei</taxon>
        <taxon>Thermofilales</taxon>
        <taxon>Thermofilaceae</taxon>
        <taxon>Infirmifilum</taxon>
    </lineage>
</organism>
<dbReference type="KEGG" id="thel:IG193_09040"/>
<evidence type="ECO:0000313" key="1">
    <source>
        <dbReference type="EMBL" id="QOJ78872.1"/>
    </source>
</evidence>
<gene>
    <name evidence="1" type="ORF">IG193_09040</name>
</gene>
<sequence length="246" mass="28187">MEDRLQRALKHISRFVEQVGVLISSITIEDLIEKGGLNPYIVAALQVNSFREIAELFVYRRVERSLGTSFGFTMEAFLRELLGGIRGREHRLCREGRGWICWWDIVIDREFREGEATWKGKVLSVKSGPADVNKDIVERFVEHAKEAIDNGYRPYLVLTYGKRAFAVAESTLESHGYDPEEYLRVGRGVFKEFLGNPDLYDTIIDAMRGVGGVDIFDMLERKVDELAKKLEERYGGDVVKFLRSLS</sequence>
<dbReference type="Proteomes" id="UP000594121">
    <property type="component" value="Chromosome"/>
</dbReference>
<evidence type="ECO:0008006" key="3">
    <source>
        <dbReference type="Google" id="ProtNLM"/>
    </source>
</evidence>
<keyword evidence="2" id="KW-1185">Reference proteome</keyword>
<dbReference type="GeneID" id="59150038"/>
<proteinExistence type="predicted"/>
<dbReference type="InterPro" id="IPR011335">
    <property type="entry name" value="Restrct_endonuc-II-like"/>
</dbReference>
<protein>
    <recommendedName>
        <fullName evidence="3">Type II restriction endonuclease EcoO109IR domain-containing protein</fullName>
    </recommendedName>
</protein>
<accession>A0A7L9FHN5</accession>
<dbReference type="EMBL" id="CP062310">
    <property type="protein sequence ID" value="QOJ78872.1"/>
    <property type="molecule type" value="Genomic_DNA"/>
</dbReference>
<dbReference type="AlphaFoldDB" id="A0A7L9FHN5"/>
<evidence type="ECO:0000313" key="2">
    <source>
        <dbReference type="Proteomes" id="UP000594121"/>
    </source>
</evidence>